<dbReference type="EMBL" id="CM042886">
    <property type="protein sequence ID" value="KAI4341876.1"/>
    <property type="molecule type" value="Genomic_DNA"/>
</dbReference>
<evidence type="ECO:0000313" key="1">
    <source>
        <dbReference type="EMBL" id="KAI4341876.1"/>
    </source>
</evidence>
<keyword evidence="2" id="KW-1185">Reference proteome</keyword>
<gene>
    <name evidence="1" type="ORF">MLD38_026548</name>
</gene>
<accession>A0ACB9P0T4</accession>
<organism evidence="1 2">
    <name type="scientific">Melastoma candidum</name>
    <dbReference type="NCBI Taxonomy" id="119954"/>
    <lineage>
        <taxon>Eukaryota</taxon>
        <taxon>Viridiplantae</taxon>
        <taxon>Streptophyta</taxon>
        <taxon>Embryophyta</taxon>
        <taxon>Tracheophyta</taxon>
        <taxon>Spermatophyta</taxon>
        <taxon>Magnoliopsida</taxon>
        <taxon>eudicotyledons</taxon>
        <taxon>Gunneridae</taxon>
        <taxon>Pentapetalae</taxon>
        <taxon>rosids</taxon>
        <taxon>malvids</taxon>
        <taxon>Myrtales</taxon>
        <taxon>Melastomataceae</taxon>
        <taxon>Melastomatoideae</taxon>
        <taxon>Melastomateae</taxon>
        <taxon>Melastoma</taxon>
    </lineage>
</organism>
<sequence length="128" mass="12894">MALPSSHCVLALAFTVAVAAAAALPPSTLASNTAPINCAQVTSSVAPCIPYLTNPGVALLTPGCCNGIRALDAAAQSTADRQNVCQCLKSAVESLPGINYDLASQLPSRCGINAAYTISPTTDCDSVK</sequence>
<comment type="caution">
    <text evidence="1">The sequence shown here is derived from an EMBL/GenBank/DDBJ whole genome shotgun (WGS) entry which is preliminary data.</text>
</comment>
<dbReference type="Proteomes" id="UP001057402">
    <property type="component" value="Chromosome 7"/>
</dbReference>
<protein>
    <submittedName>
        <fullName evidence="1">Uncharacterized protein</fullName>
    </submittedName>
</protein>
<proteinExistence type="predicted"/>
<reference evidence="2" key="1">
    <citation type="journal article" date="2023" name="Front. Plant Sci.">
        <title>Chromosomal-level genome assembly of Melastoma candidum provides insights into trichome evolution.</title>
        <authorList>
            <person name="Zhong Y."/>
            <person name="Wu W."/>
            <person name="Sun C."/>
            <person name="Zou P."/>
            <person name="Liu Y."/>
            <person name="Dai S."/>
            <person name="Zhou R."/>
        </authorList>
    </citation>
    <scope>NUCLEOTIDE SEQUENCE [LARGE SCALE GENOMIC DNA]</scope>
</reference>
<evidence type="ECO:0000313" key="2">
    <source>
        <dbReference type="Proteomes" id="UP001057402"/>
    </source>
</evidence>
<name>A0ACB9P0T4_9MYRT</name>